<dbReference type="RefSeq" id="WP_110754358.1">
    <property type="nucleotide sequence ID" value="NZ_QJTF01000029.1"/>
</dbReference>
<evidence type="ECO:0000313" key="2">
    <source>
        <dbReference type="Proteomes" id="UP000247454"/>
    </source>
</evidence>
<reference evidence="1 2" key="1">
    <citation type="submission" date="2018-06" db="EMBL/GenBank/DDBJ databases">
        <title>Genomic Encyclopedia of Type Strains, Phase III (KMG-III): the genomes of soil and plant-associated and newly described type strains.</title>
        <authorList>
            <person name="Whitman W."/>
        </authorList>
    </citation>
    <scope>NUCLEOTIDE SEQUENCE [LARGE SCALE GENOMIC DNA]</scope>
    <source>
        <strain evidence="1 2">ORS 1419</strain>
    </source>
</reference>
<accession>A0A318SWF3</accession>
<keyword evidence="2" id="KW-1185">Reference proteome</keyword>
<dbReference type="Proteomes" id="UP000247454">
    <property type="component" value="Unassembled WGS sequence"/>
</dbReference>
<sequence>MSFTWHPDRDDVYDGNLYGQTPLSGPPSAFRKDQPYSFTMKGATEDSLLLNVTATRENVFTYWGRRNGGDARVIKFDILGGTFTYKSLGALLYMGNGEGVGAANLVFTIAGYCYLEALEVAGDKLGGTEYPATRIDIQQSGIFSVVATTVGGGFEVDISGAGMMKFEANEIFLSYGSYKTRGTPPITGYSLDWVTSSPQPSASKGMTLIDVTINCQSSSTARLAAKTISLTGSDIRIEDNATMEIGTDAVTVSNSFFIMSHGSATLTFTRAGDPDRLFNYDKCPPGMFNFITTEGANTGSFRFRTGSVLYGNYIFLRLQEGGLLAINGQVWKQGAINGWTIVSDFQNPDLIISLKKA</sequence>
<comment type="caution">
    <text evidence="1">The sequence shown here is derived from an EMBL/GenBank/DDBJ whole genome shotgun (WGS) entry which is preliminary data.</text>
</comment>
<dbReference type="AlphaFoldDB" id="A0A318SWF3"/>
<name>A0A318SWF3_9HYPH</name>
<organism evidence="1 2">
    <name type="scientific">Phyllobacterium leguminum</name>
    <dbReference type="NCBI Taxonomy" id="314237"/>
    <lineage>
        <taxon>Bacteria</taxon>
        <taxon>Pseudomonadati</taxon>
        <taxon>Pseudomonadota</taxon>
        <taxon>Alphaproteobacteria</taxon>
        <taxon>Hyphomicrobiales</taxon>
        <taxon>Phyllobacteriaceae</taxon>
        <taxon>Phyllobacterium</taxon>
    </lineage>
</organism>
<dbReference type="EMBL" id="QJTF01000029">
    <property type="protein sequence ID" value="PYE86271.1"/>
    <property type="molecule type" value="Genomic_DNA"/>
</dbReference>
<protein>
    <submittedName>
        <fullName evidence="1">Uncharacterized protein</fullName>
    </submittedName>
</protein>
<dbReference type="OrthoDB" id="6465872at2"/>
<evidence type="ECO:0000313" key="1">
    <source>
        <dbReference type="EMBL" id="PYE86271.1"/>
    </source>
</evidence>
<proteinExistence type="predicted"/>
<gene>
    <name evidence="1" type="ORF">C7477_1292</name>
</gene>